<evidence type="ECO:0000256" key="3">
    <source>
        <dbReference type="ARBA" id="ARBA00014376"/>
    </source>
</evidence>
<proteinExistence type="inferred from homology"/>
<evidence type="ECO:0000313" key="10">
    <source>
        <dbReference type="Proteomes" id="UP000015347"/>
    </source>
</evidence>
<dbReference type="PIRSF" id="PIRSF002889">
    <property type="entry name" value="Rod_FlgB"/>
    <property type="match status" value="1"/>
</dbReference>
<keyword evidence="9" id="KW-0282">Flagellum</keyword>
<keyword evidence="10" id="KW-1185">Reference proteome</keyword>
<evidence type="ECO:0000313" key="9">
    <source>
        <dbReference type="EMBL" id="EPX77997.1"/>
    </source>
</evidence>
<evidence type="ECO:0000256" key="4">
    <source>
        <dbReference type="ARBA" id="ARBA00023143"/>
    </source>
</evidence>
<sequence>MHHLSTRQQVLSENIANSDTPGYRTKDVEAFSDYVSGARSTGLSSTHARHIGSIRGGDVQVVKPTSWGESPNGNNVILEEETIKAADTADNYQFATRLYTKAYGLLKAATTMRG</sequence>
<dbReference type="HOGENOM" id="CLU_125463_2_1_5"/>
<keyword evidence="9" id="KW-0969">Cilium</keyword>
<dbReference type="STRING" id="1123237.Salmuc_03319"/>
<reference evidence="10" key="1">
    <citation type="journal article" date="2014" name="Stand. Genomic Sci.">
        <title>Genome sequence of the exopolysaccharide-producing Salipiger mucosus type strain (DSM 16094(T)), a moderately halophilic member of the Roseobacter clade.</title>
        <authorList>
            <person name="Riedel T."/>
            <person name="Spring S."/>
            <person name="Fiebig A."/>
            <person name="Petersen J."/>
            <person name="Kyrpides N.C."/>
            <person name="Goker M."/>
            <person name="Klenk H.P."/>
        </authorList>
    </citation>
    <scope>NUCLEOTIDE SEQUENCE [LARGE SCALE GENOMIC DNA]</scope>
    <source>
        <strain evidence="10">DSM 16094</strain>
    </source>
</reference>
<dbReference type="InterPro" id="IPR006300">
    <property type="entry name" value="FlgB"/>
</dbReference>
<keyword evidence="4 6" id="KW-0975">Bacterial flagellum</keyword>
<dbReference type="GO" id="GO:0030694">
    <property type="term" value="C:bacterial-type flagellum basal body, rod"/>
    <property type="evidence" value="ECO:0007669"/>
    <property type="project" value="InterPro"/>
</dbReference>
<comment type="function">
    <text evidence="5 6">Structural component of flagellum, the bacterial motility apparatus. Part of the rod structure of flagellar basal body.</text>
</comment>
<dbReference type="InterPro" id="IPR001444">
    <property type="entry name" value="Flag_bb_rod_N"/>
</dbReference>
<evidence type="ECO:0000256" key="1">
    <source>
        <dbReference type="ARBA" id="ARBA00004117"/>
    </source>
</evidence>
<evidence type="ECO:0000256" key="7">
    <source>
        <dbReference type="SAM" id="MobiDB-lite"/>
    </source>
</evidence>
<dbReference type="GO" id="GO:0071973">
    <property type="term" value="P:bacterial-type flagellum-dependent cell motility"/>
    <property type="evidence" value="ECO:0007669"/>
    <property type="project" value="InterPro"/>
</dbReference>
<dbReference type="AlphaFoldDB" id="S9QDK2"/>
<organism evidence="9 10">
    <name type="scientific">Salipiger mucosus DSM 16094</name>
    <dbReference type="NCBI Taxonomy" id="1123237"/>
    <lineage>
        <taxon>Bacteria</taxon>
        <taxon>Pseudomonadati</taxon>
        <taxon>Pseudomonadota</taxon>
        <taxon>Alphaproteobacteria</taxon>
        <taxon>Rhodobacterales</taxon>
        <taxon>Roseobacteraceae</taxon>
        <taxon>Salipiger</taxon>
    </lineage>
</organism>
<comment type="caution">
    <text evidence="9">The sequence shown here is derived from an EMBL/GenBank/DDBJ whole genome shotgun (WGS) entry which is preliminary data.</text>
</comment>
<feature type="region of interest" description="Disordered" evidence="7">
    <location>
        <begin position="1"/>
        <end position="24"/>
    </location>
</feature>
<dbReference type="Proteomes" id="UP000015347">
    <property type="component" value="Unassembled WGS sequence"/>
</dbReference>
<accession>S9QDK2</accession>
<evidence type="ECO:0000259" key="8">
    <source>
        <dbReference type="Pfam" id="PF00460"/>
    </source>
</evidence>
<comment type="subunit">
    <text evidence="6">The basal body constitutes a major portion of the flagellar organelle and consists of a number of rings mounted on a central rod.</text>
</comment>
<keyword evidence="9" id="KW-0966">Cell projection</keyword>
<evidence type="ECO:0000256" key="5">
    <source>
        <dbReference type="ARBA" id="ARBA00024934"/>
    </source>
</evidence>
<protein>
    <recommendedName>
        <fullName evidence="3 6">Flagellar basal body rod protein FlgB</fullName>
    </recommendedName>
</protein>
<feature type="compositionally biased region" description="Polar residues" evidence="7">
    <location>
        <begin position="1"/>
        <end position="20"/>
    </location>
</feature>
<dbReference type="Pfam" id="PF00460">
    <property type="entry name" value="Flg_bb_rod"/>
    <property type="match status" value="1"/>
</dbReference>
<evidence type="ECO:0000256" key="6">
    <source>
        <dbReference type="PIRNR" id="PIRNR002889"/>
    </source>
</evidence>
<dbReference type="eggNOG" id="COG1815">
    <property type="taxonomic scope" value="Bacteria"/>
</dbReference>
<gene>
    <name evidence="9" type="ORF">Salmuc_03319</name>
</gene>
<name>S9QDK2_9RHOB</name>
<dbReference type="EMBL" id="APVH01000042">
    <property type="protein sequence ID" value="EPX77997.1"/>
    <property type="molecule type" value="Genomic_DNA"/>
</dbReference>
<feature type="domain" description="Flagellar basal body rod protein N-terminal" evidence="8">
    <location>
        <begin position="4"/>
        <end position="24"/>
    </location>
</feature>
<evidence type="ECO:0000256" key="2">
    <source>
        <dbReference type="ARBA" id="ARBA00009677"/>
    </source>
</evidence>
<comment type="subcellular location">
    <subcellularLocation>
        <location evidence="1 6">Bacterial flagellum basal body</location>
    </subcellularLocation>
</comment>
<comment type="similarity">
    <text evidence="2 6">Belongs to the flagella basal body rod proteins family.</text>
</comment>